<dbReference type="OrthoDB" id="9787127at2"/>
<dbReference type="AlphaFoldDB" id="A0A2S5DAW1"/>
<comment type="caution">
    <text evidence="1">The sequence shown here is derived from an EMBL/GenBank/DDBJ whole genome shotgun (WGS) entry which is preliminary data.</text>
</comment>
<dbReference type="Proteomes" id="UP000237082">
    <property type="component" value="Unassembled WGS sequence"/>
</dbReference>
<name>A0A2S5DAW1_9NEIS</name>
<dbReference type="RefSeq" id="WP_103904450.1">
    <property type="nucleotide sequence ID" value="NZ_PQWB01000173.1"/>
</dbReference>
<dbReference type="EMBL" id="PQWB01000173">
    <property type="protein sequence ID" value="POZ60131.1"/>
    <property type="molecule type" value="Genomic_DNA"/>
</dbReference>
<protein>
    <submittedName>
        <fullName evidence="1">Uncharacterized protein</fullName>
    </submittedName>
</protein>
<sequence>MPQNLIDEFDQKMHGIYDSALKLKPPYRATYFLQMLGENGGKGTADRLLATSKPSTGFTELFLRGKQNLRLSVEYFVLCEPWRKLFTSEQLAVARKRLRDVECPLPPEDFAANDSGA</sequence>
<accession>A0A2S5DAW1</accession>
<evidence type="ECO:0000313" key="2">
    <source>
        <dbReference type="Proteomes" id="UP000237082"/>
    </source>
</evidence>
<proteinExistence type="predicted"/>
<keyword evidence="2" id="KW-1185">Reference proteome</keyword>
<organism evidence="1 2">
    <name type="scientific">Chromobacterium alticapitis</name>
    <dbReference type="NCBI Taxonomy" id="2073169"/>
    <lineage>
        <taxon>Bacteria</taxon>
        <taxon>Pseudomonadati</taxon>
        <taxon>Pseudomonadota</taxon>
        <taxon>Betaproteobacteria</taxon>
        <taxon>Neisseriales</taxon>
        <taxon>Chromobacteriaceae</taxon>
        <taxon>Chromobacterium</taxon>
    </lineage>
</organism>
<gene>
    <name evidence="1" type="ORF">C2I19_20590</name>
</gene>
<evidence type="ECO:0000313" key="1">
    <source>
        <dbReference type="EMBL" id="POZ60131.1"/>
    </source>
</evidence>
<reference evidence="2" key="1">
    <citation type="submission" date="2018-02" db="EMBL/GenBank/DDBJ databases">
        <authorList>
            <person name="O'Hara-Hanley K."/>
            <person name="Soby S."/>
        </authorList>
    </citation>
    <scope>NUCLEOTIDE SEQUENCE [LARGE SCALE GENOMIC DNA]</scope>
    <source>
        <strain evidence="2">MWU14-2602</strain>
    </source>
</reference>